<dbReference type="Gene3D" id="3.40.630.30">
    <property type="match status" value="1"/>
</dbReference>
<gene>
    <name evidence="1" type="ORF">DWY99_04335</name>
</gene>
<dbReference type="Pfam" id="PF13508">
    <property type="entry name" value="Acetyltransf_7"/>
    <property type="match status" value="1"/>
</dbReference>
<dbReference type="PROSITE" id="PS51186">
    <property type="entry name" value="GNAT"/>
    <property type="match status" value="1"/>
</dbReference>
<organism evidence="1 2">
    <name type="scientific">[Clostridium] leptum</name>
    <dbReference type="NCBI Taxonomy" id="1535"/>
    <lineage>
        <taxon>Bacteria</taxon>
        <taxon>Bacillati</taxon>
        <taxon>Bacillota</taxon>
        <taxon>Clostridia</taxon>
        <taxon>Eubacteriales</taxon>
        <taxon>Oscillospiraceae</taxon>
        <taxon>Oscillospiraceae incertae sedis</taxon>
    </lineage>
</organism>
<sequence length="149" mass="17440">MEILNIQNHKRNYLPLLLLADEQEAMINRYLDRGELFALMDPELKTVCVVTQEENRVFEIKNLATVPEAQNQGYGKRMVEFICRHYRGRCDRLLVGTGDSPLTIPFYEKCGFQISHRVPNFFLDHYDHPIFEGGKRLIDMVYLEMALSD</sequence>
<accession>A0A412R7F3</accession>
<reference evidence="1 2" key="1">
    <citation type="submission" date="2018-08" db="EMBL/GenBank/DDBJ databases">
        <title>A genome reference for cultivated species of the human gut microbiota.</title>
        <authorList>
            <person name="Zou Y."/>
            <person name="Xue W."/>
            <person name="Luo G."/>
        </authorList>
    </citation>
    <scope>NUCLEOTIDE SEQUENCE [LARGE SCALE GENOMIC DNA]</scope>
    <source>
        <strain evidence="1 2">AF28-26</strain>
    </source>
</reference>
<dbReference type="AlphaFoldDB" id="A0A412R7F3"/>
<comment type="caution">
    <text evidence="1">The sequence shown here is derived from an EMBL/GenBank/DDBJ whole genome shotgun (WGS) entry which is preliminary data.</text>
</comment>
<dbReference type="Proteomes" id="UP000284751">
    <property type="component" value="Unassembled WGS sequence"/>
</dbReference>
<keyword evidence="1" id="KW-0808">Transferase</keyword>
<evidence type="ECO:0000313" key="1">
    <source>
        <dbReference type="EMBL" id="RGQ42787.1"/>
    </source>
</evidence>
<dbReference type="SUPFAM" id="SSF55729">
    <property type="entry name" value="Acyl-CoA N-acyltransferases (Nat)"/>
    <property type="match status" value="1"/>
</dbReference>
<dbReference type="InterPro" id="IPR000182">
    <property type="entry name" value="GNAT_dom"/>
</dbReference>
<dbReference type="GO" id="GO:0016747">
    <property type="term" value="F:acyltransferase activity, transferring groups other than amino-acyl groups"/>
    <property type="evidence" value="ECO:0007669"/>
    <property type="project" value="InterPro"/>
</dbReference>
<dbReference type="FunFam" id="3.40.630.30:FF:000165">
    <property type="entry name" value="IAA acetyltransferase"/>
    <property type="match status" value="1"/>
</dbReference>
<protein>
    <submittedName>
        <fullName evidence="1">N-acetyltransferase</fullName>
    </submittedName>
</protein>
<dbReference type="EMBL" id="QRTC01000010">
    <property type="protein sequence ID" value="RGQ42787.1"/>
    <property type="molecule type" value="Genomic_DNA"/>
</dbReference>
<evidence type="ECO:0000313" key="2">
    <source>
        <dbReference type="Proteomes" id="UP000284751"/>
    </source>
</evidence>
<dbReference type="CDD" id="cd04301">
    <property type="entry name" value="NAT_SF"/>
    <property type="match status" value="1"/>
</dbReference>
<dbReference type="InterPro" id="IPR016181">
    <property type="entry name" value="Acyl_CoA_acyltransferase"/>
</dbReference>
<name>A0A412R7F3_9FIRM</name>
<proteinExistence type="predicted"/>